<keyword evidence="7" id="KW-0653">Protein transport</keyword>
<dbReference type="EMBL" id="FN649760">
    <property type="protein sequence ID" value="CBJ28614.1"/>
    <property type="molecule type" value="Genomic_DNA"/>
</dbReference>
<dbReference type="Proteomes" id="UP000002630">
    <property type="component" value="Unassembled WGS sequence"/>
</dbReference>
<feature type="compositionally biased region" description="Acidic residues" evidence="11">
    <location>
        <begin position="287"/>
        <end position="299"/>
    </location>
</feature>
<organism evidence="13 14">
    <name type="scientific">Ectocarpus siliculosus</name>
    <name type="common">Brown alga</name>
    <name type="synonym">Conferva siliculosa</name>
    <dbReference type="NCBI Taxonomy" id="2880"/>
    <lineage>
        <taxon>Eukaryota</taxon>
        <taxon>Sar</taxon>
        <taxon>Stramenopiles</taxon>
        <taxon>Ochrophyta</taxon>
        <taxon>PX clade</taxon>
        <taxon>Phaeophyceae</taxon>
        <taxon>Ectocarpales</taxon>
        <taxon>Ectocarpaceae</taxon>
        <taxon>Ectocarpus</taxon>
    </lineage>
</organism>
<feature type="region of interest" description="Disordered" evidence="11">
    <location>
        <begin position="283"/>
        <end position="349"/>
    </location>
</feature>
<dbReference type="InParanoid" id="D7FHQ9"/>
<evidence type="ECO:0000256" key="8">
    <source>
        <dbReference type="ARBA" id="ARBA00022989"/>
    </source>
</evidence>
<evidence type="ECO:0000256" key="11">
    <source>
        <dbReference type="SAM" id="MobiDB-lite"/>
    </source>
</evidence>
<evidence type="ECO:0000256" key="7">
    <source>
        <dbReference type="ARBA" id="ARBA00022927"/>
    </source>
</evidence>
<evidence type="ECO:0000256" key="2">
    <source>
        <dbReference type="ARBA" id="ARBA00010604"/>
    </source>
</evidence>
<keyword evidence="10 12" id="KW-0472">Membrane</keyword>
<gene>
    <name evidence="13" type="ORF">Esi_0110_0039</name>
</gene>
<feature type="compositionally biased region" description="Acidic residues" evidence="11">
    <location>
        <begin position="311"/>
        <end position="331"/>
    </location>
</feature>
<keyword evidence="6" id="KW-0256">Endoplasmic reticulum</keyword>
<comment type="similarity">
    <text evidence="2">Belongs to the SEC62 family.</text>
</comment>
<dbReference type="InterPro" id="IPR004728">
    <property type="entry name" value="Sec62"/>
</dbReference>
<dbReference type="AlphaFoldDB" id="D7FHQ9"/>
<dbReference type="PANTHER" id="PTHR12443">
    <property type="entry name" value="TRANSLOCATION PROTEIN SEC62"/>
    <property type="match status" value="1"/>
</dbReference>
<keyword evidence="8 12" id="KW-1133">Transmembrane helix</keyword>
<feature type="transmembrane region" description="Helical" evidence="12">
    <location>
        <begin position="153"/>
        <end position="181"/>
    </location>
</feature>
<dbReference type="OrthoDB" id="200187at2759"/>
<dbReference type="GO" id="GO:0031204">
    <property type="term" value="P:post-translational protein targeting to membrane, translocation"/>
    <property type="evidence" value="ECO:0007669"/>
    <property type="project" value="TreeGrafter"/>
</dbReference>
<feature type="transmembrane region" description="Helical" evidence="12">
    <location>
        <begin position="217"/>
        <end position="235"/>
    </location>
</feature>
<name>D7FHQ9_ECTSI</name>
<accession>D7FHQ9</accession>
<comment type="subcellular location">
    <subcellularLocation>
        <location evidence="1">Endoplasmic reticulum membrane</location>
        <topology evidence="1">Multi-pass membrane protein</topology>
    </subcellularLocation>
</comment>
<feature type="compositionally biased region" description="Basic and acidic residues" evidence="11">
    <location>
        <begin position="332"/>
        <end position="341"/>
    </location>
</feature>
<evidence type="ECO:0000313" key="13">
    <source>
        <dbReference type="EMBL" id="CBJ28614.1"/>
    </source>
</evidence>
<evidence type="ECO:0000256" key="12">
    <source>
        <dbReference type="SAM" id="Phobius"/>
    </source>
</evidence>
<dbReference type="Pfam" id="PF03839">
    <property type="entry name" value="Sec62"/>
    <property type="match status" value="1"/>
</dbReference>
<dbReference type="eggNOG" id="KOG2927">
    <property type="taxonomic scope" value="Eukaryota"/>
</dbReference>
<evidence type="ECO:0000256" key="10">
    <source>
        <dbReference type="ARBA" id="ARBA00023136"/>
    </source>
</evidence>
<evidence type="ECO:0000256" key="5">
    <source>
        <dbReference type="ARBA" id="ARBA00022692"/>
    </source>
</evidence>
<reference evidence="13 14" key="1">
    <citation type="journal article" date="2010" name="Nature">
        <title>The Ectocarpus genome and the independent evolution of multicellularity in brown algae.</title>
        <authorList>
            <person name="Cock J.M."/>
            <person name="Sterck L."/>
            <person name="Rouze P."/>
            <person name="Scornet D."/>
            <person name="Allen A.E."/>
            <person name="Amoutzias G."/>
            <person name="Anthouard V."/>
            <person name="Artiguenave F."/>
            <person name="Aury J.M."/>
            <person name="Badger J.H."/>
            <person name="Beszteri B."/>
            <person name="Billiau K."/>
            <person name="Bonnet E."/>
            <person name="Bothwell J.H."/>
            <person name="Bowler C."/>
            <person name="Boyen C."/>
            <person name="Brownlee C."/>
            <person name="Carrano C.J."/>
            <person name="Charrier B."/>
            <person name="Cho G.Y."/>
            <person name="Coelho S.M."/>
            <person name="Collen J."/>
            <person name="Corre E."/>
            <person name="Da Silva C."/>
            <person name="Delage L."/>
            <person name="Delaroque N."/>
            <person name="Dittami S.M."/>
            <person name="Doulbeau S."/>
            <person name="Elias M."/>
            <person name="Farnham G."/>
            <person name="Gachon C.M."/>
            <person name="Gschloessl B."/>
            <person name="Heesch S."/>
            <person name="Jabbari K."/>
            <person name="Jubin C."/>
            <person name="Kawai H."/>
            <person name="Kimura K."/>
            <person name="Kloareg B."/>
            <person name="Kupper F.C."/>
            <person name="Lang D."/>
            <person name="Le Bail A."/>
            <person name="Leblanc C."/>
            <person name="Lerouge P."/>
            <person name="Lohr M."/>
            <person name="Lopez P.J."/>
            <person name="Martens C."/>
            <person name="Maumus F."/>
            <person name="Michel G."/>
            <person name="Miranda-Saavedra D."/>
            <person name="Morales J."/>
            <person name="Moreau H."/>
            <person name="Motomura T."/>
            <person name="Nagasato C."/>
            <person name="Napoli C.A."/>
            <person name="Nelson D.R."/>
            <person name="Nyvall-Collen P."/>
            <person name="Peters A.F."/>
            <person name="Pommier C."/>
            <person name="Potin P."/>
            <person name="Poulain J."/>
            <person name="Quesneville H."/>
            <person name="Read B."/>
            <person name="Rensing S.A."/>
            <person name="Ritter A."/>
            <person name="Rousvoal S."/>
            <person name="Samanta M."/>
            <person name="Samson G."/>
            <person name="Schroeder D.C."/>
            <person name="Segurens B."/>
            <person name="Strittmatter M."/>
            <person name="Tonon T."/>
            <person name="Tregear J.W."/>
            <person name="Valentin K."/>
            <person name="von Dassow P."/>
            <person name="Yamagishi T."/>
            <person name="Van de Peer Y."/>
            <person name="Wincker P."/>
        </authorList>
    </citation>
    <scope>NUCLEOTIDE SEQUENCE [LARGE SCALE GENOMIC DNA]</scope>
    <source>
        <strain evidence="14">Ec32 / CCAP1310/4</strain>
    </source>
</reference>
<evidence type="ECO:0000256" key="3">
    <source>
        <dbReference type="ARBA" id="ARBA00021257"/>
    </source>
</evidence>
<dbReference type="FunCoup" id="D7FHQ9">
    <property type="interactions" value="56"/>
</dbReference>
<keyword evidence="5 12" id="KW-0812">Transmembrane</keyword>
<proteinExistence type="inferred from homology"/>
<dbReference type="STRING" id="2880.D7FHQ9"/>
<protein>
    <recommendedName>
        <fullName evidence="3">Translocation protein SEC62</fullName>
    </recommendedName>
</protein>
<keyword evidence="9" id="KW-0811">Translocation</keyword>
<evidence type="ECO:0000313" key="14">
    <source>
        <dbReference type="Proteomes" id="UP000002630"/>
    </source>
</evidence>
<evidence type="ECO:0000256" key="6">
    <source>
        <dbReference type="ARBA" id="ARBA00022824"/>
    </source>
</evidence>
<dbReference type="GO" id="GO:0005789">
    <property type="term" value="C:endoplasmic reticulum membrane"/>
    <property type="evidence" value="ECO:0007669"/>
    <property type="project" value="UniProtKB-SubCell"/>
</dbReference>
<evidence type="ECO:0000256" key="1">
    <source>
        <dbReference type="ARBA" id="ARBA00004477"/>
    </source>
</evidence>
<sequence length="349" mass="39939">MASNTGTDVSKYETEEGLKEVAAFLRGRNGMPLRPAIEVDKRVEYFKGEKLVNFLVTNTKKGRPAIKTEEEAIRVCKALLRHEYFHRSEKVKGGGAGERHLEVSGNNQFDPAGYFTWIFLGSQRLSHLFTALIIIGFLLITCFPIWPRILKVWMWYLSVTLLVIMVTFLTIRCLLFFFAWIAGYEFWVLPRLFDETLAFAESFTPVWTFEKGSSGQGYYRVVAVGGVIAFVIWAYNQPTDFDTFISAQSDFMSDLYAGKLLSDVSEKSKQDIDKPKVPSLEDILKELDEEDELSDEEQEAERRMEELLAGELDEDERYEEEEEEEEDEDDEKAAPEHEDKPPQGGGGEL</sequence>
<evidence type="ECO:0000256" key="4">
    <source>
        <dbReference type="ARBA" id="ARBA00022448"/>
    </source>
</evidence>
<dbReference type="PANTHER" id="PTHR12443:SF9">
    <property type="entry name" value="TRANSLOCATION PROTEIN SEC62"/>
    <property type="match status" value="1"/>
</dbReference>
<keyword evidence="14" id="KW-1185">Reference proteome</keyword>
<keyword evidence="4" id="KW-0813">Transport</keyword>
<feature type="transmembrane region" description="Helical" evidence="12">
    <location>
        <begin position="128"/>
        <end position="147"/>
    </location>
</feature>
<evidence type="ECO:0000256" key="9">
    <source>
        <dbReference type="ARBA" id="ARBA00023010"/>
    </source>
</evidence>